<dbReference type="EMBL" id="VYQE01000003">
    <property type="protein sequence ID" value="KAA9008261.1"/>
    <property type="molecule type" value="Genomic_DNA"/>
</dbReference>
<keyword evidence="3" id="KW-1185">Reference proteome</keyword>
<proteinExistence type="predicted"/>
<dbReference type="RefSeq" id="WP_150445545.1">
    <property type="nucleotide sequence ID" value="NZ_VYQE01000003.1"/>
</dbReference>
<sequence length="103" mass="10938">MHRLILILAVLTLSSCGGGGARPTGAVGEACLAAGRSAANPRVCGCIDQVAGNTLTPAEQRAAANYFEDPEELQAMKLDDRPAAERMWDRYDNFVQTARAICS</sequence>
<evidence type="ECO:0000313" key="2">
    <source>
        <dbReference type="EMBL" id="KAA9008261.1"/>
    </source>
</evidence>
<evidence type="ECO:0000313" key="3">
    <source>
        <dbReference type="Proteomes" id="UP000326554"/>
    </source>
</evidence>
<organism evidence="2 3">
    <name type="scientific">Histidinibacterium aquaticum</name>
    <dbReference type="NCBI Taxonomy" id="2613962"/>
    <lineage>
        <taxon>Bacteria</taxon>
        <taxon>Pseudomonadati</taxon>
        <taxon>Pseudomonadota</taxon>
        <taxon>Alphaproteobacteria</taxon>
        <taxon>Rhodobacterales</taxon>
        <taxon>Paracoccaceae</taxon>
        <taxon>Histidinibacterium</taxon>
    </lineage>
</organism>
<dbReference type="AlphaFoldDB" id="A0A5J5GJ45"/>
<gene>
    <name evidence="2" type="ORF">F3S47_12290</name>
</gene>
<feature type="chain" id="PRO_5023915446" evidence="1">
    <location>
        <begin position="22"/>
        <end position="103"/>
    </location>
</feature>
<reference evidence="2 3" key="1">
    <citation type="submission" date="2019-09" db="EMBL/GenBank/DDBJ databases">
        <authorList>
            <person name="Park J.-S."/>
            <person name="Choi H.-J."/>
        </authorList>
    </citation>
    <scope>NUCLEOTIDE SEQUENCE [LARGE SCALE GENOMIC DNA]</scope>
    <source>
        <strain evidence="2 3">176SS1-4</strain>
    </source>
</reference>
<comment type="caution">
    <text evidence="2">The sequence shown here is derived from an EMBL/GenBank/DDBJ whole genome shotgun (WGS) entry which is preliminary data.</text>
</comment>
<accession>A0A5J5GJ45</accession>
<name>A0A5J5GJ45_9RHOB</name>
<dbReference type="PROSITE" id="PS51257">
    <property type="entry name" value="PROKAR_LIPOPROTEIN"/>
    <property type="match status" value="1"/>
</dbReference>
<evidence type="ECO:0000256" key="1">
    <source>
        <dbReference type="SAM" id="SignalP"/>
    </source>
</evidence>
<dbReference type="Proteomes" id="UP000326554">
    <property type="component" value="Unassembled WGS sequence"/>
</dbReference>
<protein>
    <submittedName>
        <fullName evidence="2">Arginine transporter</fullName>
    </submittedName>
</protein>
<feature type="signal peptide" evidence="1">
    <location>
        <begin position="1"/>
        <end position="21"/>
    </location>
</feature>
<keyword evidence="1" id="KW-0732">Signal</keyword>